<evidence type="ECO:0000313" key="2">
    <source>
        <dbReference type="Proteomes" id="UP000291124"/>
    </source>
</evidence>
<sequence length="213" mass="24877">MIAKKNIFLILLIFGTLSAFSQKQKLMISNFENKPSTTNWWRDNENVKFIYDETKSSQHSNKSKVSLHVRWDAVPQNRPFAWFTDLKADTLAVEGMEKTWMNFKEKTWMSFWCKAGEGDTIMLHYLVLSKGHKSKWGATKMIPLTSKEWQFVKIKFSDLTYENWGVLKADFNLTGDEPKCFEVGLRIGSTSPKGFVEAWFDDIQLTNYEPFEE</sequence>
<dbReference type="AlphaFoldDB" id="A0A4V1AGW9"/>
<dbReference type="EMBL" id="CP037933">
    <property type="protein sequence ID" value="QBN19502.1"/>
    <property type="molecule type" value="Genomic_DNA"/>
</dbReference>
<proteinExistence type="predicted"/>
<dbReference type="KEGG" id="fnk:E1750_12060"/>
<reference evidence="2" key="1">
    <citation type="submission" date="2019-03" db="EMBL/GenBank/DDBJ databases">
        <title>Flavobacterium sp.</title>
        <authorList>
            <person name="Kim H."/>
        </authorList>
    </citation>
    <scope>NUCLEOTIDE SEQUENCE [LARGE SCALE GENOMIC DNA]</scope>
    <source>
        <strain evidence="2">GS13</strain>
    </source>
</reference>
<accession>A0A4V1AGW9</accession>
<dbReference type="InterPro" id="IPR008979">
    <property type="entry name" value="Galactose-bd-like_sf"/>
</dbReference>
<keyword evidence="2" id="KW-1185">Reference proteome</keyword>
<gene>
    <name evidence="1" type="ORF">E1750_12060</name>
</gene>
<organism evidence="1 2">
    <name type="scientific">Flavobacterium nackdongense</name>
    <dbReference type="NCBI Taxonomy" id="2547394"/>
    <lineage>
        <taxon>Bacteria</taxon>
        <taxon>Pseudomonadati</taxon>
        <taxon>Bacteroidota</taxon>
        <taxon>Flavobacteriia</taxon>
        <taxon>Flavobacteriales</taxon>
        <taxon>Flavobacteriaceae</taxon>
        <taxon>Flavobacterium</taxon>
    </lineage>
</organism>
<dbReference type="Proteomes" id="UP000291124">
    <property type="component" value="Chromosome"/>
</dbReference>
<dbReference type="RefSeq" id="WP_133277019.1">
    <property type="nucleotide sequence ID" value="NZ_CP037933.1"/>
</dbReference>
<evidence type="ECO:0000313" key="1">
    <source>
        <dbReference type="EMBL" id="QBN19502.1"/>
    </source>
</evidence>
<evidence type="ECO:0008006" key="3">
    <source>
        <dbReference type="Google" id="ProtNLM"/>
    </source>
</evidence>
<protein>
    <recommendedName>
        <fullName evidence="3">CBM11 domain-containing protein</fullName>
    </recommendedName>
</protein>
<dbReference type="SUPFAM" id="SSF49785">
    <property type="entry name" value="Galactose-binding domain-like"/>
    <property type="match status" value="1"/>
</dbReference>
<name>A0A4V1AGW9_9FLAO</name>